<keyword evidence="1" id="KW-1133">Transmembrane helix</keyword>
<gene>
    <name evidence="3" type="ORF">KUF71_017357</name>
</gene>
<proteinExistence type="predicted"/>
<comment type="caution">
    <text evidence="3">The sequence shown here is derived from an EMBL/GenBank/DDBJ whole genome shotgun (WGS) entry which is preliminary data.</text>
</comment>
<dbReference type="Pfam" id="PF05699">
    <property type="entry name" value="Dimer_Tnp_hAT"/>
    <property type="match status" value="1"/>
</dbReference>
<name>A0AAE1LUI8_9NEOP</name>
<keyword evidence="1" id="KW-0472">Membrane</keyword>
<feature type="transmembrane region" description="Helical" evidence="1">
    <location>
        <begin position="171"/>
        <end position="198"/>
    </location>
</feature>
<dbReference type="Proteomes" id="UP001219518">
    <property type="component" value="Unassembled WGS sequence"/>
</dbReference>
<dbReference type="EMBL" id="JAHWGI010001443">
    <property type="protein sequence ID" value="KAK3933096.1"/>
    <property type="molecule type" value="Genomic_DNA"/>
</dbReference>
<organism evidence="3 4">
    <name type="scientific">Frankliniella fusca</name>
    <dbReference type="NCBI Taxonomy" id="407009"/>
    <lineage>
        <taxon>Eukaryota</taxon>
        <taxon>Metazoa</taxon>
        <taxon>Ecdysozoa</taxon>
        <taxon>Arthropoda</taxon>
        <taxon>Hexapoda</taxon>
        <taxon>Insecta</taxon>
        <taxon>Pterygota</taxon>
        <taxon>Neoptera</taxon>
        <taxon>Paraneoptera</taxon>
        <taxon>Thysanoptera</taxon>
        <taxon>Terebrantia</taxon>
        <taxon>Thripoidea</taxon>
        <taxon>Thripidae</taxon>
        <taxon>Frankliniella</taxon>
    </lineage>
</organism>
<feature type="domain" description="HAT C-terminal dimerisation" evidence="2">
    <location>
        <begin position="43"/>
        <end position="98"/>
    </location>
</feature>
<dbReference type="InterPro" id="IPR012337">
    <property type="entry name" value="RNaseH-like_sf"/>
</dbReference>
<sequence>MTVLQQQWDRMANVDWGQYFDGSVPTSSVELWTALFKYEIGGERRFAAIAAFALRVLTTPLSNATVERAFSVMNLTKTKIRNRMQTKMLEALLRLRLWSHGRHCCAAFEPSAAMYALFNREMYDDDQVGGADGTEAGAADEMIDEIIVMISGDEEILYCKFWRLLRISGDFFAIFLLDSMILQDFVIVCVVIAIVTYLED</sequence>
<accession>A0AAE1LUI8</accession>
<keyword evidence="1" id="KW-0812">Transmembrane</keyword>
<dbReference type="SUPFAM" id="SSF53098">
    <property type="entry name" value="Ribonuclease H-like"/>
    <property type="match status" value="1"/>
</dbReference>
<protein>
    <submittedName>
        <fullName evidence="3">Zinc finger protein 862</fullName>
    </submittedName>
</protein>
<evidence type="ECO:0000313" key="3">
    <source>
        <dbReference type="EMBL" id="KAK3933096.1"/>
    </source>
</evidence>
<evidence type="ECO:0000256" key="1">
    <source>
        <dbReference type="SAM" id="Phobius"/>
    </source>
</evidence>
<reference evidence="3" key="1">
    <citation type="submission" date="2021-07" db="EMBL/GenBank/DDBJ databases">
        <authorList>
            <person name="Catto M.A."/>
            <person name="Jacobson A."/>
            <person name="Kennedy G."/>
            <person name="Labadie P."/>
            <person name="Hunt B.G."/>
            <person name="Srinivasan R."/>
        </authorList>
    </citation>
    <scope>NUCLEOTIDE SEQUENCE</scope>
    <source>
        <strain evidence="3">PL_HMW_Pooled</strain>
        <tissue evidence="3">Head</tissue>
    </source>
</reference>
<reference evidence="3" key="2">
    <citation type="journal article" date="2023" name="BMC Genomics">
        <title>Pest status, molecular evolution, and epigenetic factors derived from the genome assembly of Frankliniella fusca, a thysanopteran phytovirus vector.</title>
        <authorList>
            <person name="Catto M.A."/>
            <person name="Labadie P.E."/>
            <person name="Jacobson A.L."/>
            <person name="Kennedy G.G."/>
            <person name="Srinivasan R."/>
            <person name="Hunt B.G."/>
        </authorList>
    </citation>
    <scope>NUCLEOTIDE SEQUENCE</scope>
    <source>
        <strain evidence="3">PL_HMW_Pooled</strain>
    </source>
</reference>
<keyword evidence="4" id="KW-1185">Reference proteome</keyword>
<dbReference type="AlphaFoldDB" id="A0AAE1LUI8"/>
<dbReference type="InterPro" id="IPR008906">
    <property type="entry name" value="HATC_C_dom"/>
</dbReference>
<evidence type="ECO:0000313" key="4">
    <source>
        <dbReference type="Proteomes" id="UP001219518"/>
    </source>
</evidence>
<dbReference type="GO" id="GO:0046983">
    <property type="term" value="F:protein dimerization activity"/>
    <property type="evidence" value="ECO:0007669"/>
    <property type="project" value="InterPro"/>
</dbReference>
<evidence type="ECO:0000259" key="2">
    <source>
        <dbReference type="Pfam" id="PF05699"/>
    </source>
</evidence>